<dbReference type="AlphaFoldDB" id="A0A1G2PSX3"/>
<proteinExistence type="predicted"/>
<reference evidence="2 3" key="1">
    <citation type="journal article" date="2016" name="Nat. Commun.">
        <title>Thousands of microbial genomes shed light on interconnected biogeochemical processes in an aquifer system.</title>
        <authorList>
            <person name="Anantharaman K."/>
            <person name="Brown C.T."/>
            <person name="Hug L.A."/>
            <person name="Sharon I."/>
            <person name="Castelle C.J."/>
            <person name="Probst A.J."/>
            <person name="Thomas B.C."/>
            <person name="Singh A."/>
            <person name="Wilkins M.J."/>
            <person name="Karaoz U."/>
            <person name="Brodie E.L."/>
            <person name="Williams K.H."/>
            <person name="Hubbard S.S."/>
            <person name="Banfield J.F."/>
        </authorList>
    </citation>
    <scope>NUCLEOTIDE SEQUENCE [LARGE SCALE GENOMIC DNA]</scope>
</reference>
<keyword evidence="1" id="KW-1133">Transmembrane helix</keyword>
<evidence type="ECO:0008006" key="4">
    <source>
        <dbReference type="Google" id="ProtNLM"/>
    </source>
</evidence>
<evidence type="ECO:0000256" key="1">
    <source>
        <dbReference type="SAM" id="Phobius"/>
    </source>
</evidence>
<comment type="caution">
    <text evidence="2">The sequence shown here is derived from an EMBL/GenBank/DDBJ whole genome shotgun (WGS) entry which is preliminary data.</text>
</comment>
<dbReference type="Gene3D" id="2.120.10.70">
    <property type="entry name" value="Fucose-specific lectin"/>
    <property type="match status" value="2"/>
</dbReference>
<evidence type="ECO:0000313" key="3">
    <source>
        <dbReference type="Proteomes" id="UP000176951"/>
    </source>
</evidence>
<evidence type="ECO:0000313" key="2">
    <source>
        <dbReference type="EMBL" id="OHA50692.1"/>
    </source>
</evidence>
<gene>
    <name evidence="2" type="ORF">A3A97_02100</name>
</gene>
<keyword evidence="1" id="KW-0812">Transmembrane</keyword>
<organism evidence="2 3">
    <name type="scientific">Candidatus Terrybacteria bacterium RIFCSPLOWO2_01_FULL_40_23</name>
    <dbReference type="NCBI Taxonomy" id="1802366"/>
    <lineage>
        <taxon>Bacteria</taxon>
        <taxon>Candidatus Terryibacteriota</taxon>
    </lineage>
</organism>
<accession>A0A1G2PSX3</accession>
<dbReference type="NCBIfam" id="NF041539">
    <property type="entry name" value="choice_anch_R"/>
    <property type="match status" value="1"/>
</dbReference>
<sequence>MFKTLKVYLSIELNKNMRTKNGAAALIVLIVALAITAVMVSGFSFLANREIAVVRQAEDSNRVLQAAESGIEEVITRLRAGGTPPSPLTLPVGSATATVTVTAAGSQRTITSVGTLGNITRTIQVVVDLNVTESDFIYGIQVGDGGLTMANLARVNGSVYSDGDILGGNNGSRITGDAFVAVGTPPAANQSWTTQNADFGVGISTGSISTLVDSIGDIGEYASIALGADGFARISYYDSSNKDLKFVRCTNIDCTAKNIATLDFSGDVGYRYTSIAIGSDGFARISYYDNTNDDLKFIRCTNADCTTKNTAVVDTSDGQYSSMVLGSDDFARIAYYDGDLNFARCLDIDCTTKNITEPDDVGDTGQYTSIVLGSDGFARISYIDTSNDDLKFAHCLNDDCTSKNISTVDSSGDLGRNTSIALGADGFARISYMKDDTEDLKFVRCTDADCSTKNIATVDTSEGAYSSLELGSDGFGRISFYNGSDLAFVRCTNDDCTTKTITTPDTAGDTGLYTSLIFGADGFGRISYYDSTNRDLKFLRCLDAPCSTPDYQVDVAQSFQPTITDRVVSAEIYIKKTGTPANATLRLIEDSGGSPSTNAGDVLTTGIINASQVTGSYGWLTISFVSTPTLAVNTTYWLVVDTVLDTANYFVWGGDSLSGYARGTGKKSQDYTVGAWSDIGGDLDFKLYMGGADHKIDSMNIDGNANGHTVEDSAVGGNVNAFTLTNSTVGGNVNADSIAICTIGGNASYNTKDTCTIGGTETTPTTPPDDPSNIALPISDASIAQWKVDAASGANCVQPICDASGNLTLDNGQTLTIGPKKITGNLTLQNSSKLTLTGTIWVVGNIVFSNGDPNDYMVRLDAGYGASSGMIVTDGTVAVNNNVIFQGSGTPGSYVMVLSAKDAISEEVISIDNNSVGVIYYAGRGRMGFANNAKALEATAYGIDLDPGATIDYQSGLANAQFSSGPSAGWSILSWKEL</sequence>
<dbReference type="EMBL" id="MHSW01000031">
    <property type="protein sequence ID" value="OHA50692.1"/>
    <property type="molecule type" value="Genomic_DNA"/>
</dbReference>
<feature type="transmembrane region" description="Helical" evidence="1">
    <location>
        <begin position="21"/>
        <end position="46"/>
    </location>
</feature>
<keyword evidence="1" id="KW-0472">Membrane</keyword>
<name>A0A1G2PSX3_9BACT</name>
<protein>
    <recommendedName>
        <fullName evidence="4">Type 4 fimbrial biogenesis protein PilX N-terminal domain-containing protein</fullName>
    </recommendedName>
</protein>
<dbReference type="Proteomes" id="UP000176951">
    <property type="component" value="Unassembled WGS sequence"/>
</dbReference>